<name>D1CSG0_ENSAD</name>
<protein>
    <submittedName>
        <fullName evidence="1">Uncharacterized protein</fullName>
    </submittedName>
</protein>
<accession>D1CSG0</accession>
<sequence>THCAFRGREPIATLSPFQSHALLDTKIRVTQPGLVRLMREFE</sequence>
<dbReference type="AlphaFoldDB" id="D1CSG0"/>
<reference evidence="1" key="1">
    <citation type="submission" date="2006-02" db="EMBL/GenBank/DDBJ databases">
        <title>Sampling the accessory genome of the Sinorhizobium genus by suppressive subtractive hybridization.</title>
        <authorList>
            <person name="Moulin L."/>
            <person name="Ghazoui Z."/>
            <person name="Young P."/>
        </authorList>
    </citation>
    <scope>NUCLEOTIDE SEQUENCE</scope>
    <source>
        <strain evidence="1">LMG20216</strain>
    </source>
</reference>
<evidence type="ECO:0000313" key="1">
    <source>
        <dbReference type="EMBL" id="ABD74764.1"/>
    </source>
</evidence>
<dbReference type="EMBL" id="DQ403294">
    <property type="protein sequence ID" value="ABD74764.1"/>
    <property type="molecule type" value="Genomic_DNA"/>
</dbReference>
<organism evidence="1">
    <name type="scientific">Ensifer adhaerens</name>
    <name type="common">Sinorhizobium morelense</name>
    <dbReference type="NCBI Taxonomy" id="106592"/>
    <lineage>
        <taxon>Bacteria</taxon>
        <taxon>Pseudomonadati</taxon>
        <taxon>Pseudomonadota</taxon>
        <taxon>Alphaproteobacteria</taxon>
        <taxon>Hyphomicrobiales</taxon>
        <taxon>Rhizobiaceae</taxon>
        <taxon>Sinorhizobium/Ensifer group</taxon>
        <taxon>Ensifer</taxon>
    </lineage>
</organism>
<proteinExistence type="predicted"/>
<feature type="non-terminal residue" evidence="1">
    <location>
        <position position="1"/>
    </location>
</feature>